<feature type="domain" description="POTRA" evidence="9">
    <location>
        <begin position="42"/>
        <end position="119"/>
    </location>
</feature>
<evidence type="ECO:0000259" key="9">
    <source>
        <dbReference type="PROSITE" id="PS51779"/>
    </source>
</evidence>
<dbReference type="InterPro" id="IPR050487">
    <property type="entry name" value="FtsQ_DivIB"/>
</dbReference>
<organism evidence="10 11">
    <name type="scientific">bacterium (Candidatus Gribaldobacteria) CG_4_10_14_0_8_um_filter_33_9</name>
    <dbReference type="NCBI Taxonomy" id="2014266"/>
    <lineage>
        <taxon>Bacteria</taxon>
        <taxon>Candidatus Gribaldobacteria</taxon>
    </lineage>
</organism>
<protein>
    <recommendedName>
        <fullName evidence="9">POTRA domain-containing protein</fullName>
    </recommendedName>
</protein>
<keyword evidence="7" id="KW-0131">Cell cycle</keyword>
<feature type="transmembrane region" description="Helical" evidence="8">
    <location>
        <begin position="21"/>
        <end position="42"/>
    </location>
</feature>
<dbReference type="Proteomes" id="UP000229371">
    <property type="component" value="Unassembled WGS sequence"/>
</dbReference>
<evidence type="ECO:0000256" key="5">
    <source>
        <dbReference type="ARBA" id="ARBA00022989"/>
    </source>
</evidence>
<gene>
    <name evidence="10" type="ORF">COY61_00090</name>
</gene>
<sequence>MYKPKKHKKNKSFLKNQIFSWLVLFLIFLAGIFYLFCFSSVFQIKKIEILGSQKVFQQEIQNMIKSQIKKKIIFWKTESIFFQNFKETNKLLLEKIPAIEEIVFKRNLPDNLTVKIVEKKAIGKYYARNGQYYSLDKNGVIFEIAEPEQDDLIVSSRDPISVNLGQKVLKKENLEMILKIQNKIEKDLKIDIKEFVVESEKLTVKISEEWEVYFPLEEINLCLTKLQLLLEKAIASEKRKNLEYIDLRFTKAYYKYK</sequence>
<keyword evidence="5 8" id="KW-1133">Transmembrane helix</keyword>
<evidence type="ECO:0000256" key="4">
    <source>
        <dbReference type="ARBA" id="ARBA00022692"/>
    </source>
</evidence>
<evidence type="ECO:0000256" key="6">
    <source>
        <dbReference type="ARBA" id="ARBA00023136"/>
    </source>
</evidence>
<evidence type="ECO:0000313" key="11">
    <source>
        <dbReference type="Proteomes" id="UP000229371"/>
    </source>
</evidence>
<dbReference type="Gene3D" id="3.40.50.11690">
    <property type="entry name" value="Cell division protein FtsQ/DivIB"/>
    <property type="match status" value="1"/>
</dbReference>
<evidence type="ECO:0000256" key="3">
    <source>
        <dbReference type="ARBA" id="ARBA00022618"/>
    </source>
</evidence>
<dbReference type="AlphaFoldDB" id="A0A2M7RQ05"/>
<comment type="subcellular location">
    <subcellularLocation>
        <location evidence="1">Membrane</location>
    </subcellularLocation>
</comment>
<evidence type="ECO:0000256" key="2">
    <source>
        <dbReference type="ARBA" id="ARBA00022475"/>
    </source>
</evidence>
<keyword evidence="4 8" id="KW-0812">Transmembrane</keyword>
<dbReference type="InterPro" id="IPR045335">
    <property type="entry name" value="FtsQ_C_sf"/>
</dbReference>
<dbReference type="GO" id="GO:0005886">
    <property type="term" value="C:plasma membrane"/>
    <property type="evidence" value="ECO:0007669"/>
    <property type="project" value="TreeGrafter"/>
</dbReference>
<dbReference type="Gene3D" id="3.10.20.310">
    <property type="entry name" value="membrane protein fhac"/>
    <property type="match status" value="1"/>
</dbReference>
<dbReference type="InterPro" id="IPR005548">
    <property type="entry name" value="Cell_div_FtsQ/DivIB_C"/>
</dbReference>
<dbReference type="GO" id="GO:0051301">
    <property type="term" value="P:cell division"/>
    <property type="evidence" value="ECO:0007669"/>
    <property type="project" value="UniProtKB-KW"/>
</dbReference>
<proteinExistence type="predicted"/>
<dbReference type="InterPro" id="IPR034746">
    <property type="entry name" value="POTRA"/>
</dbReference>
<reference evidence="11" key="1">
    <citation type="submission" date="2017-09" db="EMBL/GenBank/DDBJ databases">
        <title>Depth-based differentiation of microbial function through sediment-hosted aquifers and enrichment of novel symbionts in the deep terrestrial subsurface.</title>
        <authorList>
            <person name="Probst A.J."/>
            <person name="Ladd B."/>
            <person name="Jarett J.K."/>
            <person name="Geller-Mcgrath D.E."/>
            <person name="Sieber C.M.K."/>
            <person name="Emerson J.B."/>
            <person name="Anantharaman K."/>
            <person name="Thomas B.C."/>
            <person name="Malmstrom R."/>
            <person name="Stieglmeier M."/>
            <person name="Klingl A."/>
            <person name="Woyke T."/>
            <person name="Ryan C.M."/>
            <person name="Banfield J.F."/>
        </authorList>
    </citation>
    <scope>NUCLEOTIDE SEQUENCE [LARGE SCALE GENOMIC DNA]</scope>
</reference>
<evidence type="ECO:0000256" key="8">
    <source>
        <dbReference type="SAM" id="Phobius"/>
    </source>
</evidence>
<keyword evidence="3" id="KW-0132">Cell division</keyword>
<dbReference type="Pfam" id="PF03799">
    <property type="entry name" value="FtsQ_DivIB_C"/>
    <property type="match status" value="1"/>
</dbReference>
<dbReference type="PANTHER" id="PTHR37820">
    <property type="entry name" value="CELL DIVISION PROTEIN DIVIB"/>
    <property type="match status" value="1"/>
</dbReference>
<evidence type="ECO:0000313" key="10">
    <source>
        <dbReference type="EMBL" id="PIZ01261.1"/>
    </source>
</evidence>
<accession>A0A2M7RQ05</accession>
<evidence type="ECO:0000256" key="1">
    <source>
        <dbReference type="ARBA" id="ARBA00004370"/>
    </source>
</evidence>
<dbReference type="EMBL" id="PFMI01000003">
    <property type="protein sequence ID" value="PIZ01261.1"/>
    <property type="molecule type" value="Genomic_DNA"/>
</dbReference>
<keyword evidence="6 8" id="KW-0472">Membrane</keyword>
<name>A0A2M7RQ05_9BACT</name>
<comment type="caution">
    <text evidence="10">The sequence shown here is derived from an EMBL/GenBank/DDBJ whole genome shotgun (WGS) entry which is preliminary data.</text>
</comment>
<dbReference type="PANTHER" id="PTHR37820:SF1">
    <property type="entry name" value="CELL DIVISION PROTEIN FTSQ"/>
    <property type="match status" value="1"/>
</dbReference>
<evidence type="ECO:0000256" key="7">
    <source>
        <dbReference type="ARBA" id="ARBA00023306"/>
    </source>
</evidence>
<keyword evidence="2" id="KW-1003">Cell membrane</keyword>
<dbReference type="PROSITE" id="PS51779">
    <property type="entry name" value="POTRA"/>
    <property type="match status" value="1"/>
</dbReference>